<dbReference type="HOGENOM" id="CLU_2711598_0_0_1"/>
<feature type="non-terminal residue" evidence="1">
    <location>
        <position position="1"/>
    </location>
</feature>
<dbReference type="AlphaFoldDB" id="A0A0C9WUE2"/>
<evidence type="ECO:0000313" key="1">
    <source>
        <dbReference type="EMBL" id="KIJ95840.1"/>
    </source>
</evidence>
<gene>
    <name evidence="1" type="ORF">K443DRAFT_65756</name>
</gene>
<dbReference type="Proteomes" id="UP000054477">
    <property type="component" value="Unassembled WGS sequence"/>
</dbReference>
<accession>A0A0C9WUE2</accession>
<dbReference type="OrthoDB" id="3109431at2759"/>
<evidence type="ECO:0000313" key="2">
    <source>
        <dbReference type="Proteomes" id="UP000054477"/>
    </source>
</evidence>
<proteinExistence type="predicted"/>
<organism evidence="1 2">
    <name type="scientific">Laccaria amethystina LaAM-08-1</name>
    <dbReference type="NCBI Taxonomy" id="1095629"/>
    <lineage>
        <taxon>Eukaryota</taxon>
        <taxon>Fungi</taxon>
        <taxon>Dikarya</taxon>
        <taxon>Basidiomycota</taxon>
        <taxon>Agaricomycotina</taxon>
        <taxon>Agaricomycetes</taxon>
        <taxon>Agaricomycetidae</taxon>
        <taxon>Agaricales</taxon>
        <taxon>Agaricineae</taxon>
        <taxon>Hydnangiaceae</taxon>
        <taxon>Laccaria</taxon>
    </lineage>
</organism>
<protein>
    <submittedName>
        <fullName evidence="1">Uncharacterized protein</fullName>
    </submittedName>
</protein>
<reference evidence="1 2" key="1">
    <citation type="submission" date="2014-04" db="EMBL/GenBank/DDBJ databases">
        <authorList>
            <consortium name="DOE Joint Genome Institute"/>
            <person name="Kuo A."/>
            <person name="Kohler A."/>
            <person name="Nagy L.G."/>
            <person name="Floudas D."/>
            <person name="Copeland A."/>
            <person name="Barry K.W."/>
            <person name="Cichocki N."/>
            <person name="Veneault-Fourrey C."/>
            <person name="LaButti K."/>
            <person name="Lindquist E.A."/>
            <person name="Lipzen A."/>
            <person name="Lundell T."/>
            <person name="Morin E."/>
            <person name="Murat C."/>
            <person name="Sun H."/>
            <person name="Tunlid A."/>
            <person name="Henrissat B."/>
            <person name="Grigoriev I.V."/>
            <person name="Hibbett D.S."/>
            <person name="Martin F."/>
            <person name="Nordberg H.P."/>
            <person name="Cantor M.N."/>
            <person name="Hua S.X."/>
        </authorList>
    </citation>
    <scope>NUCLEOTIDE SEQUENCE [LARGE SCALE GENOMIC DNA]</scope>
    <source>
        <strain evidence="1 2">LaAM-08-1</strain>
    </source>
</reference>
<feature type="non-terminal residue" evidence="1">
    <location>
        <position position="71"/>
    </location>
</feature>
<sequence>VSCTPPTKKNSTLDAGRSRSSRVYAMVKELQFDFDIDLGLEEGENSDVVSQRLDQTFSIPFALRIHPSSKR</sequence>
<reference evidence="2" key="2">
    <citation type="submission" date="2015-01" db="EMBL/GenBank/DDBJ databases">
        <title>Evolutionary Origins and Diversification of the Mycorrhizal Mutualists.</title>
        <authorList>
            <consortium name="DOE Joint Genome Institute"/>
            <consortium name="Mycorrhizal Genomics Consortium"/>
            <person name="Kohler A."/>
            <person name="Kuo A."/>
            <person name="Nagy L.G."/>
            <person name="Floudas D."/>
            <person name="Copeland A."/>
            <person name="Barry K.W."/>
            <person name="Cichocki N."/>
            <person name="Veneault-Fourrey C."/>
            <person name="LaButti K."/>
            <person name="Lindquist E.A."/>
            <person name="Lipzen A."/>
            <person name="Lundell T."/>
            <person name="Morin E."/>
            <person name="Murat C."/>
            <person name="Riley R."/>
            <person name="Ohm R."/>
            <person name="Sun H."/>
            <person name="Tunlid A."/>
            <person name="Henrissat B."/>
            <person name="Grigoriev I.V."/>
            <person name="Hibbett D.S."/>
            <person name="Martin F."/>
        </authorList>
    </citation>
    <scope>NUCLEOTIDE SEQUENCE [LARGE SCALE GENOMIC DNA]</scope>
    <source>
        <strain evidence="2">LaAM-08-1</strain>
    </source>
</reference>
<name>A0A0C9WUE2_9AGAR</name>
<dbReference type="EMBL" id="KN838741">
    <property type="protein sequence ID" value="KIJ95840.1"/>
    <property type="molecule type" value="Genomic_DNA"/>
</dbReference>
<keyword evidence="2" id="KW-1185">Reference proteome</keyword>